<name>A0ACC0XE91_9ROSI</name>
<dbReference type="Proteomes" id="UP001163603">
    <property type="component" value="Chromosome 13"/>
</dbReference>
<reference evidence="2" key="1">
    <citation type="journal article" date="2023" name="G3 (Bethesda)">
        <title>Genome assembly and association tests identify interacting loci associated with vigor, precocity, and sex in interspecific pistachio rootstocks.</title>
        <authorList>
            <person name="Palmer W."/>
            <person name="Jacygrad E."/>
            <person name="Sagayaradj S."/>
            <person name="Cavanaugh K."/>
            <person name="Han R."/>
            <person name="Bertier L."/>
            <person name="Beede B."/>
            <person name="Kafkas S."/>
            <person name="Golino D."/>
            <person name="Preece J."/>
            <person name="Michelmore R."/>
        </authorList>
    </citation>
    <scope>NUCLEOTIDE SEQUENCE [LARGE SCALE GENOMIC DNA]</scope>
</reference>
<protein>
    <submittedName>
        <fullName evidence="1">Uncharacterized protein</fullName>
    </submittedName>
</protein>
<accession>A0ACC0XE91</accession>
<organism evidence="1 2">
    <name type="scientific">Pistacia integerrima</name>
    <dbReference type="NCBI Taxonomy" id="434235"/>
    <lineage>
        <taxon>Eukaryota</taxon>
        <taxon>Viridiplantae</taxon>
        <taxon>Streptophyta</taxon>
        <taxon>Embryophyta</taxon>
        <taxon>Tracheophyta</taxon>
        <taxon>Spermatophyta</taxon>
        <taxon>Magnoliopsida</taxon>
        <taxon>eudicotyledons</taxon>
        <taxon>Gunneridae</taxon>
        <taxon>Pentapetalae</taxon>
        <taxon>rosids</taxon>
        <taxon>malvids</taxon>
        <taxon>Sapindales</taxon>
        <taxon>Anacardiaceae</taxon>
        <taxon>Pistacia</taxon>
    </lineage>
</organism>
<evidence type="ECO:0000313" key="2">
    <source>
        <dbReference type="Proteomes" id="UP001163603"/>
    </source>
</evidence>
<dbReference type="EMBL" id="CM047748">
    <property type="protein sequence ID" value="KAJ0015287.1"/>
    <property type="molecule type" value="Genomic_DNA"/>
</dbReference>
<gene>
    <name evidence="1" type="ORF">Pint_19525</name>
</gene>
<comment type="caution">
    <text evidence="1">The sequence shown here is derived from an EMBL/GenBank/DDBJ whole genome shotgun (WGS) entry which is preliminary data.</text>
</comment>
<evidence type="ECO:0000313" key="1">
    <source>
        <dbReference type="EMBL" id="KAJ0015287.1"/>
    </source>
</evidence>
<sequence>MKRLPLRFAQKDESNIVFVKVYDSVSSTGDRPRLSINEGKNYSPMDMIIIISSLFIAVILVIVAVFGIVIYKCRVWSYGRILDEEFCEDIAPIIFSYQEIEKLADCFKEKIGRGSSGTVYKRTMVNHQKFVAIKRLDNVLAEGEREFLTEIKVIGRTHHRNLVRLLGYSFDGPNKVLVYEYMSNGSLADILFAPIKQCNWIERIDIAHDIARGILYLHDECEMQNTHCDIKPQSILMDDSKCAKKNYFGLAKLMKPDQTKTFIGIRGTRGYVTSERHRKLPMTVKVDVYSFEVVLLQIICCRRSMDQNLLEDQVTLEDWAYQCFDSRDLSQLIGDEEVELKQLGRMVEIAL</sequence>
<proteinExistence type="predicted"/>
<keyword evidence="2" id="KW-1185">Reference proteome</keyword>